<reference evidence="1 2" key="1">
    <citation type="submission" date="2021-05" db="EMBL/GenBank/DDBJ databases">
        <title>Fusibacter ferrireducens sp. nov., an anaerobic, sulfur- and Fe-reducing bacterium isolated from the mangrove sediment.</title>
        <authorList>
            <person name="Qiu D."/>
        </authorList>
    </citation>
    <scope>NUCLEOTIDE SEQUENCE [LARGE SCALE GENOMIC DNA]</scope>
    <source>
        <strain evidence="1 2">DSM 12116</strain>
    </source>
</reference>
<dbReference type="SUPFAM" id="SSF111331">
    <property type="entry name" value="NAD kinase/diacylglycerol kinase-like"/>
    <property type="match status" value="1"/>
</dbReference>
<name>A0ABS5PUH1_9FIRM</name>
<dbReference type="PANTHER" id="PTHR40697">
    <property type="entry name" value="ACETOIN CATABOLISM PROTEIN X"/>
    <property type="match status" value="1"/>
</dbReference>
<dbReference type="GO" id="GO:0016301">
    <property type="term" value="F:kinase activity"/>
    <property type="evidence" value="ECO:0007669"/>
    <property type="project" value="UniProtKB-KW"/>
</dbReference>
<dbReference type="EMBL" id="JAHBCL010000046">
    <property type="protein sequence ID" value="MBS7528582.1"/>
    <property type="molecule type" value="Genomic_DNA"/>
</dbReference>
<dbReference type="Pfam" id="PF01513">
    <property type="entry name" value="NAD_kinase"/>
    <property type="match status" value="1"/>
</dbReference>
<organism evidence="1 2">
    <name type="scientific">Fusibacter paucivorans</name>
    <dbReference type="NCBI Taxonomy" id="76009"/>
    <lineage>
        <taxon>Bacteria</taxon>
        <taxon>Bacillati</taxon>
        <taxon>Bacillota</taxon>
        <taxon>Clostridia</taxon>
        <taxon>Eubacteriales</taxon>
        <taxon>Eubacteriales Family XII. Incertae Sedis</taxon>
        <taxon>Fusibacter</taxon>
    </lineage>
</organism>
<accession>A0ABS5PUH1</accession>
<evidence type="ECO:0000313" key="2">
    <source>
        <dbReference type="Proteomes" id="UP000746471"/>
    </source>
</evidence>
<keyword evidence="1" id="KW-0418">Kinase</keyword>
<dbReference type="InterPro" id="IPR039065">
    <property type="entry name" value="AcoX-like"/>
</dbReference>
<dbReference type="Proteomes" id="UP000746471">
    <property type="component" value="Unassembled WGS sequence"/>
</dbReference>
<keyword evidence="2" id="KW-1185">Reference proteome</keyword>
<protein>
    <submittedName>
        <fullName evidence="1">NAD(+)/NADH kinase</fullName>
    </submittedName>
</protein>
<dbReference type="RefSeq" id="WP_213238439.1">
    <property type="nucleotide sequence ID" value="NZ_JAHBCL010000046.1"/>
</dbReference>
<gene>
    <name evidence="1" type="ORF">KHM83_18090</name>
</gene>
<dbReference type="InterPro" id="IPR017438">
    <property type="entry name" value="ATP-NAD_kinase_N"/>
</dbReference>
<proteinExistence type="predicted"/>
<comment type="caution">
    <text evidence="1">The sequence shown here is derived from an EMBL/GenBank/DDBJ whole genome shotgun (WGS) entry which is preliminary data.</text>
</comment>
<dbReference type="InterPro" id="IPR002504">
    <property type="entry name" value="NADK"/>
</dbReference>
<dbReference type="InterPro" id="IPR016064">
    <property type="entry name" value="NAD/diacylglycerol_kinase_sf"/>
</dbReference>
<dbReference type="PANTHER" id="PTHR40697:SF3">
    <property type="entry name" value="ACETOIN CATABOLISM PROTEIN X"/>
    <property type="match status" value="1"/>
</dbReference>
<sequence length="328" mass="36304">MAEVGIIVNPFSGTDLRRLTSQASIVGNPEKTKKTIRMIRAMDQFGVKSVVLMPDSYFLNKSISYEYHKRYQSDIEIKVLDFVPNDDPHDTVKAVEKMCEQGIKCLIAMGGDGTSRLTAKVETDIPFIPVSTGTNNAYPQFWEGTNVGIAAAFLIRSEQKRLKRDKIIEIYKNEELTDIAVVDAVVTNVPFVGCRVVAEMSEISEVIVCRCSPDVIGLSALVGAIEVCDDADEFGYRIQIGETGDTVAVPFTSGQIELLTYSQFEKMPLEQVYSMVASYPGTIALDGERTVTFNQGDKLDFKITRNGPYKVNVASVLKEAVESGYFKR</sequence>
<dbReference type="Gene3D" id="3.40.50.10330">
    <property type="entry name" value="Probable inorganic polyphosphate/atp-NAD kinase, domain 1"/>
    <property type="match status" value="1"/>
</dbReference>
<keyword evidence="1" id="KW-0808">Transferase</keyword>
<evidence type="ECO:0000313" key="1">
    <source>
        <dbReference type="EMBL" id="MBS7528582.1"/>
    </source>
</evidence>